<keyword evidence="2" id="KW-1185">Reference proteome</keyword>
<dbReference type="Proteomes" id="UP001501759">
    <property type="component" value="Unassembled WGS sequence"/>
</dbReference>
<accession>A0ABP9IV29</accession>
<comment type="caution">
    <text evidence="1">The sequence shown here is derived from an EMBL/GenBank/DDBJ whole genome shotgun (WGS) entry which is preliminary data.</text>
</comment>
<reference evidence="2" key="1">
    <citation type="journal article" date="2019" name="Int. J. Syst. Evol. Microbiol.">
        <title>The Global Catalogue of Microorganisms (GCM) 10K type strain sequencing project: providing services to taxonomists for standard genome sequencing and annotation.</title>
        <authorList>
            <consortium name="The Broad Institute Genomics Platform"/>
            <consortium name="The Broad Institute Genome Sequencing Center for Infectious Disease"/>
            <person name="Wu L."/>
            <person name="Ma J."/>
        </authorList>
    </citation>
    <scope>NUCLEOTIDE SEQUENCE [LARGE SCALE GENOMIC DNA]</scope>
    <source>
        <strain evidence="2">JCM 18409</strain>
    </source>
</reference>
<protein>
    <submittedName>
        <fullName evidence="1">Uncharacterized protein</fullName>
    </submittedName>
</protein>
<proteinExistence type="predicted"/>
<evidence type="ECO:0000313" key="1">
    <source>
        <dbReference type="EMBL" id="GAA5008418.1"/>
    </source>
</evidence>
<organism evidence="1 2">
    <name type="scientific">Streptomyces siamensis</name>
    <dbReference type="NCBI Taxonomy" id="1274986"/>
    <lineage>
        <taxon>Bacteria</taxon>
        <taxon>Bacillati</taxon>
        <taxon>Actinomycetota</taxon>
        <taxon>Actinomycetes</taxon>
        <taxon>Kitasatosporales</taxon>
        <taxon>Streptomycetaceae</taxon>
        <taxon>Streptomyces</taxon>
    </lineage>
</organism>
<dbReference type="RefSeq" id="WP_345646872.1">
    <property type="nucleotide sequence ID" value="NZ_BAABKB010000005.1"/>
</dbReference>
<sequence length="68" mass="7408">MIKQIAHATVAGIDPAKLDLALAVVGELHAPSTTRAPEIAPQLMGLRTPATRTHRRRVRLHRLDALRG</sequence>
<name>A0ABP9IV29_9ACTN</name>
<gene>
    <name evidence="1" type="ORF">GCM10023335_27120</name>
</gene>
<evidence type="ECO:0000313" key="2">
    <source>
        <dbReference type="Proteomes" id="UP001501759"/>
    </source>
</evidence>
<dbReference type="EMBL" id="BAABKB010000005">
    <property type="protein sequence ID" value="GAA5008418.1"/>
    <property type="molecule type" value="Genomic_DNA"/>
</dbReference>